<accession>A0A6J4LQ57</accession>
<dbReference type="Gene3D" id="3.10.129.10">
    <property type="entry name" value="Hotdog Thioesterase"/>
    <property type="match status" value="1"/>
</dbReference>
<sequence length="168" mass="18052">MSTTALPEPARAEAFRAQMRSGAKTRAYFLAKLPLAWFAGLRVKHLDAERCEVLVPRGWRTQNPFRSTYFAAQAMAAELSTGALAMAAVQGAGAPVSMLVTEMRSTFGKKAVSDAVFTCTDGDRVTAAVAETLRTGEGTTVEATTVGRMADGTEVATFVFTWSFKRKS</sequence>
<reference evidence="1" key="1">
    <citation type="submission" date="2020-02" db="EMBL/GenBank/DDBJ databases">
        <authorList>
            <person name="Meier V. D."/>
        </authorList>
    </citation>
    <scope>NUCLEOTIDE SEQUENCE</scope>
    <source>
        <strain evidence="1">AVDCRST_MAG89</strain>
    </source>
</reference>
<dbReference type="SUPFAM" id="SSF54637">
    <property type="entry name" value="Thioesterase/thiol ester dehydrase-isomerase"/>
    <property type="match status" value="1"/>
</dbReference>
<proteinExistence type="predicted"/>
<dbReference type="EMBL" id="CADCTV010000527">
    <property type="protein sequence ID" value="CAA9338933.1"/>
    <property type="molecule type" value="Genomic_DNA"/>
</dbReference>
<gene>
    <name evidence="1" type="ORF">AVDCRST_MAG89-2528</name>
</gene>
<dbReference type="InterPro" id="IPR029069">
    <property type="entry name" value="HotDog_dom_sf"/>
</dbReference>
<evidence type="ECO:0008006" key="2">
    <source>
        <dbReference type="Google" id="ProtNLM"/>
    </source>
</evidence>
<protein>
    <recommendedName>
        <fullName evidence="2">Thioesterase</fullName>
    </recommendedName>
</protein>
<dbReference type="Pfam" id="PF14539">
    <property type="entry name" value="DUF4442"/>
    <property type="match status" value="1"/>
</dbReference>
<name>A0A6J4LQ57_9BACT</name>
<dbReference type="InterPro" id="IPR027961">
    <property type="entry name" value="DUF4442"/>
</dbReference>
<organism evidence="1">
    <name type="scientific">uncultured Gemmatimonadota bacterium</name>
    <dbReference type="NCBI Taxonomy" id="203437"/>
    <lineage>
        <taxon>Bacteria</taxon>
        <taxon>Pseudomonadati</taxon>
        <taxon>Gemmatimonadota</taxon>
        <taxon>environmental samples</taxon>
    </lineage>
</organism>
<dbReference type="AlphaFoldDB" id="A0A6J4LQ57"/>
<evidence type="ECO:0000313" key="1">
    <source>
        <dbReference type="EMBL" id="CAA9338933.1"/>
    </source>
</evidence>